<evidence type="ECO:0000313" key="1">
    <source>
        <dbReference type="EMBL" id="KAL3391087.1"/>
    </source>
</evidence>
<accession>A0ABD2WDB2</accession>
<protein>
    <submittedName>
        <fullName evidence="1">Uncharacterized protein</fullName>
    </submittedName>
</protein>
<proteinExistence type="predicted"/>
<dbReference type="Proteomes" id="UP001627154">
    <property type="component" value="Unassembled WGS sequence"/>
</dbReference>
<evidence type="ECO:0000313" key="2">
    <source>
        <dbReference type="Proteomes" id="UP001627154"/>
    </source>
</evidence>
<name>A0ABD2WDB2_9HYME</name>
<dbReference type="EMBL" id="JBJJXI010000112">
    <property type="protein sequence ID" value="KAL3391087.1"/>
    <property type="molecule type" value="Genomic_DNA"/>
</dbReference>
<sequence>MLCRLLTNSGLSKRNQGRPAAYKPPHVEPNLPEVLQAIQVNFNNQNSTLMQTIKDSEKDSKGQPFQQLDECCKNMFEKLKGDYFNICIETKHFFDAWIRQRQSKITGTTCYKAVHLHEQQ</sequence>
<organism evidence="1 2">
    <name type="scientific">Trichogramma kaykai</name>
    <dbReference type="NCBI Taxonomy" id="54128"/>
    <lineage>
        <taxon>Eukaryota</taxon>
        <taxon>Metazoa</taxon>
        <taxon>Ecdysozoa</taxon>
        <taxon>Arthropoda</taxon>
        <taxon>Hexapoda</taxon>
        <taxon>Insecta</taxon>
        <taxon>Pterygota</taxon>
        <taxon>Neoptera</taxon>
        <taxon>Endopterygota</taxon>
        <taxon>Hymenoptera</taxon>
        <taxon>Apocrita</taxon>
        <taxon>Proctotrupomorpha</taxon>
        <taxon>Chalcidoidea</taxon>
        <taxon>Trichogrammatidae</taxon>
        <taxon>Trichogramma</taxon>
    </lineage>
</organism>
<reference evidence="1 2" key="1">
    <citation type="journal article" date="2024" name="bioRxiv">
        <title>A reference genome for Trichogramma kaykai: A tiny desert-dwelling parasitoid wasp with competing sex-ratio distorters.</title>
        <authorList>
            <person name="Culotta J."/>
            <person name="Lindsey A.R."/>
        </authorList>
    </citation>
    <scope>NUCLEOTIDE SEQUENCE [LARGE SCALE GENOMIC DNA]</scope>
    <source>
        <strain evidence="1 2">KSX58</strain>
    </source>
</reference>
<gene>
    <name evidence="1" type="ORF">TKK_014153</name>
</gene>
<comment type="caution">
    <text evidence="1">The sequence shown here is derived from an EMBL/GenBank/DDBJ whole genome shotgun (WGS) entry which is preliminary data.</text>
</comment>
<dbReference type="AlphaFoldDB" id="A0ABD2WDB2"/>
<keyword evidence="2" id="KW-1185">Reference proteome</keyword>